<keyword evidence="2" id="KW-1185">Reference proteome</keyword>
<dbReference type="RefSeq" id="WP_273613397.1">
    <property type="nucleotide sequence ID" value="NZ_CP117416.1"/>
</dbReference>
<dbReference type="KEGG" id="pka:PQ456_17345"/>
<protein>
    <submittedName>
        <fullName evidence="1">Uncharacterized protein</fullName>
    </submittedName>
</protein>
<gene>
    <name evidence="1" type="ORF">PQ456_17345</name>
</gene>
<evidence type="ECO:0000313" key="2">
    <source>
        <dbReference type="Proteomes" id="UP001220509"/>
    </source>
</evidence>
<organism evidence="1 2">
    <name type="scientific">Paenibacillus kyungheensis</name>
    <dbReference type="NCBI Taxonomy" id="1452732"/>
    <lineage>
        <taxon>Bacteria</taxon>
        <taxon>Bacillati</taxon>
        <taxon>Bacillota</taxon>
        <taxon>Bacilli</taxon>
        <taxon>Bacillales</taxon>
        <taxon>Paenibacillaceae</taxon>
        <taxon>Paenibacillus</taxon>
    </lineage>
</organism>
<sequence>MSEQVKVSQRTALILERLRRDGITQEQLIDALERQDIAPLEQITSSQTDFQEWFAYAIEHGEPLVQAVKEGYRITFNTIQGLKMWLDYRFLLEEDDDYTEGEGRLDEITLTADQIEQLKEAIAVNWVVLEQEDGTVSLALRGLLPAS</sequence>
<dbReference type="Proteomes" id="UP001220509">
    <property type="component" value="Chromosome"/>
</dbReference>
<proteinExistence type="predicted"/>
<name>A0AAX3LYF5_9BACL</name>
<reference evidence="1 2" key="1">
    <citation type="submission" date="2023-02" db="EMBL/GenBank/DDBJ databases">
        <title>Genome sequence of Paenibacillus kyungheensis KACC 18744.</title>
        <authorList>
            <person name="Kim S."/>
            <person name="Heo J."/>
            <person name="Kwon S.-W."/>
        </authorList>
    </citation>
    <scope>NUCLEOTIDE SEQUENCE [LARGE SCALE GENOMIC DNA]</scope>
    <source>
        <strain evidence="1 2">KACC 18744</strain>
    </source>
</reference>
<dbReference type="EMBL" id="CP117416">
    <property type="protein sequence ID" value="WCT54935.1"/>
    <property type="molecule type" value="Genomic_DNA"/>
</dbReference>
<evidence type="ECO:0000313" key="1">
    <source>
        <dbReference type="EMBL" id="WCT54935.1"/>
    </source>
</evidence>
<accession>A0AAX3LYF5</accession>
<dbReference type="AlphaFoldDB" id="A0AAX3LYF5"/>